<dbReference type="Gene3D" id="2.130.10.10">
    <property type="entry name" value="YVTN repeat-like/Quinoprotein amine dehydrogenase"/>
    <property type="match status" value="1"/>
</dbReference>
<gene>
    <name evidence="2" type="ORF">SISSUDRAFT_1066413</name>
</gene>
<dbReference type="Proteomes" id="UP000076798">
    <property type="component" value="Unassembled WGS sequence"/>
</dbReference>
<organism evidence="2 3">
    <name type="scientific">Sistotremastrum suecicum HHB10207 ss-3</name>
    <dbReference type="NCBI Taxonomy" id="1314776"/>
    <lineage>
        <taxon>Eukaryota</taxon>
        <taxon>Fungi</taxon>
        <taxon>Dikarya</taxon>
        <taxon>Basidiomycota</taxon>
        <taxon>Agaricomycotina</taxon>
        <taxon>Agaricomycetes</taxon>
        <taxon>Sistotremastrales</taxon>
        <taxon>Sistotremastraceae</taxon>
        <taxon>Sistotremastrum</taxon>
    </lineage>
</organism>
<sequence>MAEISRLKEDSMDVKVARTSLNFQSLHTLPQKRDVMSLALSPDARHLAVHSTDETLTVWSVRTGEIVLALGDSGGGAVSTYRWAQPYGGPFGFGLVCGFRGGILEVVEMRETERPTISTNRQRIQAHDGDVLELSVDQTHTLVCSVGHGVLKLWKIQNNWVMCILDQVSIYSSTEIAYNNPIFWNGAVYLPSGAKLISWKISDWKLLYDRDLQLPHPASSGEVSDDEQWLLLHHRTEGTYLYSLPQFSCVRTVFAAKHARQTVTFARGSRSILYGDDSGSIRFLPLPKLFQFGSLSHHKNGSVAAAAVTVGLTSFVASGTSASLPGDEPTVRIWTDSVSFASKLRSQPSSKQGFSRRFRSIIQITLVLWALKVSYDLGRLVGVEQTTATFDYPSHVILVLWQSAQLCHNYLNQLIHWYYMFRRLYA</sequence>
<evidence type="ECO:0000313" key="2">
    <source>
        <dbReference type="EMBL" id="KZT33104.1"/>
    </source>
</evidence>
<reference evidence="2 3" key="1">
    <citation type="journal article" date="2016" name="Mol. Biol. Evol.">
        <title>Comparative Genomics of Early-Diverging Mushroom-Forming Fungi Provides Insights into the Origins of Lignocellulose Decay Capabilities.</title>
        <authorList>
            <person name="Nagy L.G."/>
            <person name="Riley R."/>
            <person name="Tritt A."/>
            <person name="Adam C."/>
            <person name="Daum C."/>
            <person name="Floudas D."/>
            <person name="Sun H."/>
            <person name="Yadav J.S."/>
            <person name="Pangilinan J."/>
            <person name="Larsson K.H."/>
            <person name="Matsuura K."/>
            <person name="Barry K."/>
            <person name="Labutti K."/>
            <person name="Kuo R."/>
            <person name="Ohm R.A."/>
            <person name="Bhattacharya S.S."/>
            <person name="Shirouzu T."/>
            <person name="Yoshinaga Y."/>
            <person name="Martin F.M."/>
            <person name="Grigoriev I.V."/>
            <person name="Hibbett D.S."/>
        </authorList>
    </citation>
    <scope>NUCLEOTIDE SEQUENCE [LARGE SCALE GENOMIC DNA]</scope>
    <source>
        <strain evidence="2 3">HHB10207 ss-3</strain>
    </source>
</reference>
<evidence type="ECO:0000256" key="1">
    <source>
        <dbReference type="PROSITE-ProRule" id="PRU00221"/>
    </source>
</evidence>
<feature type="repeat" description="WD" evidence="1">
    <location>
        <begin position="28"/>
        <end position="69"/>
    </location>
</feature>
<dbReference type="InterPro" id="IPR001680">
    <property type="entry name" value="WD40_rpt"/>
</dbReference>
<evidence type="ECO:0000313" key="3">
    <source>
        <dbReference type="Proteomes" id="UP000076798"/>
    </source>
</evidence>
<dbReference type="SUPFAM" id="SSF50978">
    <property type="entry name" value="WD40 repeat-like"/>
    <property type="match status" value="1"/>
</dbReference>
<dbReference type="InterPro" id="IPR015943">
    <property type="entry name" value="WD40/YVTN_repeat-like_dom_sf"/>
</dbReference>
<protein>
    <submittedName>
        <fullName evidence="2">WD40 repeat-like protein</fullName>
    </submittedName>
</protein>
<proteinExistence type="predicted"/>
<keyword evidence="3" id="KW-1185">Reference proteome</keyword>
<dbReference type="SMART" id="SM00320">
    <property type="entry name" value="WD40"/>
    <property type="match status" value="2"/>
</dbReference>
<dbReference type="EMBL" id="KV428267">
    <property type="protein sequence ID" value="KZT33104.1"/>
    <property type="molecule type" value="Genomic_DNA"/>
</dbReference>
<keyword evidence="1" id="KW-0853">WD repeat</keyword>
<dbReference type="PROSITE" id="PS50082">
    <property type="entry name" value="WD_REPEATS_2"/>
    <property type="match status" value="1"/>
</dbReference>
<accession>A0A165YCP6</accession>
<dbReference type="InterPro" id="IPR036322">
    <property type="entry name" value="WD40_repeat_dom_sf"/>
</dbReference>
<dbReference type="AlphaFoldDB" id="A0A165YCP6"/>
<name>A0A165YCP6_9AGAM</name>